<gene>
    <name evidence="2" type="ORF">GALL_534960</name>
</gene>
<organism evidence="2">
    <name type="scientific">mine drainage metagenome</name>
    <dbReference type="NCBI Taxonomy" id="410659"/>
    <lineage>
        <taxon>unclassified sequences</taxon>
        <taxon>metagenomes</taxon>
        <taxon>ecological metagenomes</taxon>
    </lineage>
</organism>
<feature type="region of interest" description="Disordered" evidence="1">
    <location>
        <begin position="164"/>
        <end position="196"/>
    </location>
</feature>
<evidence type="ECO:0000256" key="1">
    <source>
        <dbReference type="SAM" id="MobiDB-lite"/>
    </source>
</evidence>
<reference evidence="2" key="1">
    <citation type="submission" date="2016-10" db="EMBL/GenBank/DDBJ databases">
        <title>Sequence of Gallionella enrichment culture.</title>
        <authorList>
            <person name="Poehlein A."/>
            <person name="Muehling M."/>
            <person name="Daniel R."/>
        </authorList>
    </citation>
    <scope>NUCLEOTIDE SEQUENCE</scope>
</reference>
<protein>
    <submittedName>
        <fullName evidence="2">Uncharacterized protein</fullName>
    </submittedName>
</protein>
<proteinExistence type="predicted"/>
<comment type="caution">
    <text evidence="2">The sequence shown here is derived from an EMBL/GenBank/DDBJ whole genome shotgun (WGS) entry which is preliminary data.</text>
</comment>
<evidence type="ECO:0000313" key="2">
    <source>
        <dbReference type="EMBL" id="OIQ64952.1"/>
    </source>
</evidence>
<dbReference type="EMBL" id="MLJW01007709">
    <property type="protein sequence ID" value="OIQ64952.1"/>
    <property type="molecule type" value="Genomic_DNA"/>
</dbReference>
<sequence>MRRIDGVTDQAARPAGQFFREARGGDGRGRGHQERILRRQSVEPGKDDLLFLDLLGAVFLDEFDAADGLLEVGGNRDPRDGTIGIAGQAMACQRVQLVADQARRCRQRRHMRIGQPHVPPRARKDRGPGATDQAGADDGDVPIFLFHLLLTAKAPCGADRDRRGALWTAPDESPGRAPAPPWCRTGPAPGRDGDRR</sequence>
<name>A0A1J5P2S3_9ZZZZ</name>
<feature type="region of interest" description="Disordered" evidence="1">
    <location>
        <begin position="112"/>
        <end position="136"/>
    </location>
</feature>
<accession>A0A1J5P2S3</accession>
<dbReference type="AlphaFoldDB" id="A0A1J5P2S3"/>